<organism evidence="3">
    <name type="scientific">Pseudoalteromonas sp. SD03</name>
    <dbReference type="NCBI Taxonomy" id="3231719"/>
    <lineage>
        <taxon>Bacteria</taxon>
        <taxon>Pseudomonadati</taxon>
        <taxon>Pseudomonadota</taxon>
        <taxon>Gammaproteobacteria</taxon>
        <taxon>Alteromonadales</taxon>
        <taxon>Pseudoalteromonadaceae</taxon>
        <taxon>Pseudoalteromonas</taxon>
    </lineage>
</organism>
<dbReference type="InterPro" id="IPR011010">
    <property type="entry name" value="DNA_brk_join_enz"/>
</dbReference>
<dbReference type="PROSITE" id="PS51898">
    <property type="entry name" value="TYR_RECOMBINASE"/>
    <property type="match status" value="1"/>
</dbReference>
<gene>
    <name evidence="3" type="ORF">ABZP26_03470</name>
</gene>
<reference evidence="3" key="1">
    <citation type="submission" date="2024-07" db="EMBL/GenBank/DDBJ databases">
        <authorList>
            <person name="Jiang Y."/>
            <person name="Qin Q."/>
        </authorList>
    </citation>
    <scope>NUCLEOTIDE SEQUENCE</scope>
    <source>
        <strain evidence="3">SD03</strain>
    </source>
</reference>
<dbReference type="GO" id="GO:0006310">
    <property type="term" value="P:DNA recombination"/>
    <property type="evidence" value="ECO:0007669"/>
    <property type="project" value="UniProtKB-KW"/>
</dbReference>
<name>A0AB39ASA9_9GAMM</name>
<dbReference type="InterPro" id="IPR013762">
    <property type="entry name" value="Integrase-like_cat_sf"/>
</dbReference>
<dbReference type="InterPro" id="IPR002104">
    <property type="entry name" value="Integrase_catalytic"/>
</dbReference>
<dbReference type="CDD" id="cd00397">
    <property type="entry name" value="DNA_BRE_C"/>
    <property type="match status" value="1"/>
</dbReference>
<dbReference type="EMBL" id="CP162514">
    <property type="protein sequence ID" value="XDH88256.1"/>
    <property type="molecule type" value="Genomic_DNA"/>
</dbReference>
<dbReference type="GO" id="GO:0015074">
    <property type="term" value="P:DNA integration"/>
    <property type="evidence" value="ECO:0007669"/>
    <property type="project" value="InterPro"/>
</dbReference>
<evidence type="ECO:0000313" key="3">
    <source>
        <dbReference type="EMBL" id="XDH88256.1"/>
    </source>
</evidence>
<evidence type="ECO:0000259" key="2">
    <source>
        <dbReference type="PROSITE" id="PS51898"/>
    </source>
</evidence>
<accession>A0AB39ASA9</accession>
<dbReference type="AlphaFoldDB" id="A0AB39ASA9"/>
<proteinExistence type="predicted"/>
<sequence length="1036" mass="119647">MTEANEKKTLFGTKERAHKRKKHQQAIEKHTHYLIADLLPELTKSHVNISSERYKKQIVKLLQKIEVDNTSITDLRIARNYLAKFINDGNKNEKWLLDVPPYIQRVQREKPLRTEKWFKRSKSLNQWVEQWFDTLEKRSATEKAITSDQVLANTLISAAIFGGVCIAEALVSLRKQLLEDNKPLTQTAETIWLDLTFNAKAQAHNVFLNEQPITLRRWYPDNLTLAWINHFLSLRNSIKADEVPTAWQLVKDQLTHIDPSIKKTVKSMRQFAESAVGVTEQLNCVRLNQAMVQYLVGKVPSASLPQLNHNLLVARPSFTVINNVLDELTRIPAASKTPQSRNHTVLVSNYERVVTMIRSCLSPIQKGSNKNTPKAAIAQLQKLESNQHPKPLSMLIEWFISLLAENKKVSTVSRYFSAIGKPWLAVTATIDIDDLDSEDFESLYRDILDIQLSEKNRHYMAGRFNQFHFYLSRNHDLPLLTSSLADATSKSHSFIKAAFIPEQAFEVFMQSIEKMSATYRRKQMLQCLYVIAFRCGLRRGELLKLRLQDVESSSDRWLFVRNNRYGNNKSSSALRKVPLSVLMKMEESKLFEDYLAYKKSLDNSSQTLLFSHEQSVHIPLDGNYVSTLAKMLLSKITDVPFIFHHFRHTTLSRLQIILENDKELIKEVISYPEDQIREIKRALGGFDNHEVKRDIYWALAGFAGHLTPETTFNNYLHFTDRIASNKLKDTQHLLSINLFKQISGLSSNIISRTIGDKDVPEKHIEINLFATTLHRRLEKYSQKILLPERSLNDKHNSQIEKDVYLRDRQAPSAEICLAVLQAAEKKATINELVFRFNLDEELISRWIIKAKDTSNLITSKNKSRIFSRYKAETPIGEPLAPSTPQSNEELLEADLAIAKLRSIFKQNKSKINWCINYFINNTNTSKPGIIFSSPEELERYLDILVQIFPKNRWRLKLSPVKSKKTSELLKKWKAKSHQIPIMLDTNRVIGKARYPEGKLILTLSHPSEDKLMKKHKVNQYSTNVLTYIFHLLRIMI</sequence>
<dbReference type="RefSeq" id="WP_368485377.1">
    <property type="nucleotide sequence ID" value="NZ_CP162514.1"/>
</dbReference>
<protein>
    <submittedName>
        <fullName evidence="3">Tyrosine-type recombinase/integrase</fullName>
    </submittedName>
</protein>
<evidence type="ECO:0000256" key="1">
    <source>
        <dbReference type="ARBA" id="ARBA00023172"/>
    </source>
</evidence>
<keyword evidence="1" id="KW-0233">DNA recombination</keyword>
<feature type="domain" description="Tyr recombinase" evidence="2">
    <location>
        <begin position="495"/>
        <end position="716"/>
    </location>
</feature>
<dbReference type="SUPFAM" id="SSF56349">
    <property type="entry name" value="DNA breaking-rejoining enzymes"/>
    <property type="match status" value="1"/>
</dbReference>
<dbReference type="GO" id="GO:0003677">
    <property type="term" value="F:DNA binding"/>
    <property type="evidence" value="ECO:0007669"/>
    <property type="project" value="InterPro"/>
</dbReference>
<dbReference type="Gene3D" id="1.10.443.10">
    <property type="entry name" value="Intergrase catalytic core"/>
    <property type="match status" value="1"/>
</dbReference>
<dbReference type="Pfam" id="PF00589">
    <property type="entry name" value="Phage_integrase"/>
    <property type="match status" value="1"/>
</dbReference>